<dbReference type="HOGENOM" id="CLU_1633837_0_0_6"/>
<name>V5F2A4_PHOLE</name>
<evidence type="ECO:0000313" key="1">
    <source>
        <dbReference type="EMBL" id="GAD31345.1"/>
    </source>
</evidence>
<organism evidence="1 2">
    <name type="scientific">Photobacterium leiognathi lrivu.4.1</name>
    <dbReference type="NCBI Taxonomy" id="1248232"/>
    <lineage>
        <taxon>Bacteria</taxon>
        <taxon>Pseudomonadati</taxon>
        <taxon>Pseudomonadota</taxon>
        <taxon>Gammaproteobacteria</taxon>
        <taxon>Vibrionales</taxon>
        <taxon>Vibrionaceae</taxon>
        <taxon>Photobacterium</taxon>
    </lineage>
</organism>
<dbReference type="eggNOG" id="ENOG5031Q54">
    <property type="taxonomic scope" value="Bacteria"/>
</dbReference>
<evidence type="ECO:0000313" key="2">
    <source>
        <dbReference type="Proteomes" id="UP000030675"/>
    </source>
</evidence>
<gene>
    <name evidence="1" type="ORF">PLEI_3003</name>
</gene>
<dbReference type="EMBL" id="DF196820">
    <property type="protein sequence ID" value="GAD31345.1"/>
    <property type="molecule type" value="Genomic_DNA"/>
</dbReference>
<dbReference type="Proteomes" id="UP000030675">
    <property type="component" value="Unassembled WGS sequence"/>
</dbReference>
<reference evidence="2" key="1">
    <citation type="submission" date="2012-12" db="EMBL/GenBank/DDBJ databases">
        <title>Genome Sequence of Photobacterium leiognathi lrivu.4.1.</title>
        <authorList>
            <person name="Urbanczyk H."/>
            <person name="Ogura Y."/>
            <person name="Hayashi T."/>
            <person name="Dunlap P.V."/>
        </authorList>
    </citation>
    <scope>NUCLEOTIDE SEQUENCE [LARGE SCALE GENOMIC DNA]</scope>
    <source>
        <strain evidence="2">lrivu.4.1</strain>
    </source>
</reference>
<accession>V5F2A4</accession>
<dbReference type="AlphaFoldDB" id="V5F2A4"/>
<sequence>MNCDRTQALKHNIGIARCLLTTFQFLLMLEISMNIMYAVLPHKNNIVITDLHGLHYQQYQIMKTKFIADTPEGTVFAALINKNNIDEHVETNVIQHSVFAKKRTRRCTQTFTHCISDNAKRKHFRKQNNLIMTGKNWKQFVDKKNTILAKFQTLSLNGQHHC</sequence>
<protein>
    <submittedName>
        <fullName evidence="1">Uncharacterized protein</fullName>
    </submittedName>
</protein>
<proteinExistence type="predicted"/>